<proteinExistence type="predicted"/>
<sequence>MGLHPYLPMLGILVGSLIYMLPIRLLRILLEKFDMTENQMLVDLAFKTKVLMWSGDVFGSVVVGVLGYVVTKYNDIFDLIEAIIDVDELKYPIQLKKRKDKLLKLLTNSEILEDDVKKLNKVIIKSQYLL</sequence>
<dbReference type="AlphaFoldDB" id="A0A9J5WCC1"/>
<dbReference type="Proteomes" id="UP000824120">
    <property type="component" value="Chromosome 12"/>
</dbReference>
<comment type="caution">
    <text evidence="2">The sequence shown here is derived from an EMBL/GenBank/DDBJ whole genome shotgun (WGS) entry which is preliminary data.</text>
</comment>
<reference evidence="2 3" key="1">
    <citation type="submission" date="2020-09" db="EMBL/GenBank/DDBJ databases">
        <title>De no assembly of potato wild relative species, Solanum commersonii.</title>
        <authorList>
            <person name="Cho K."/>
        </authorList>
    </citation>
    <scope>NUCLEOTIDE SEQUENCE [LARGE SCALE GENOMIC DNA]</scope>
    <source>
        <strain evidence="2">LZ3.2</strain>
        <tissue evidence="2">Leaf</tissue>
    </source>
</reference>
<protein>
    <submittedName>
        <fullName evidence="2">Uncharacterized protein</fullName>
    </submittedName>
</protein>
<organism evidence="2 3">
    <name type="scientific">Solanum commersonii</name>
    <name type="common">Commerson's wild potato</name>
    <name type="synonym">Commerson's nightshade</name>
    <dbReference type="NCBI Taxonomy" id="4109"/>
    <lineage>
        <taxon>Eukaryota</taxon>
        <taxon>Viridiplantae</taxon>
        <taxon>Streptophyta</taxon>
        <taxon>Embryophyta</taxon>
        <taxon>Tracheophyta</taxon>
        <taxon>Spermatophyta</taxon>
        <taxon>Magnoliopsida</taxon>
        <taxon>eudicotyledons</taxon>
        <taxon>Gunneridae</taxon>
        <taxon>Pentapetalae</taxon>
        <taxon>asterids</taxon>
        <taxon>lamiids</taxon>
        <taxon>Solanales</taxon>
        <taxon>Solanaceae</taxon>
        <taxon>Solanoideae</taxon>
        <taxon>Solaneae</taxon>
        <taxon>Solanum</taxon>
    </lineage>
</organism>
<keyword evidence="1" id="KW-0472">Membrane</keyword>
<feature type="transmembrane region" description="Helical" evidence="1">
    <location>
        <begin position="50"/>
        <end position="70"/>
    </location>
</feature>
<accession>A0A9J5WCC1</accession>
<gene>
    <name evidence="2" type="ORF">H5410_062733</name>
</gene>
<name>A0A9J5WCC1_SOLCO</name>
<evidence type="ECO:0000313" key="2">
    <source>
        <dbReference type="EMBL" id="KAG5572967.1"/>
    </source>
</evidence>
<dbReference type="EMBL" id="JACXVP010000012">
    <property type="protein sequence ID" value="KAG5572967.1"/>
    <property type="molecule type" value="Genomic_DNA"/>
</dbReference>
<feature type="transmembrane region" description="Helical" evidence="1">
    <location>
        <begin position="6"/>
        <end position="30"/>
    </location>
</feature>
<keyword evidence="3" id="KW-1185">Reference proteome</keyword>
<keyword evidence="1" id="KW-1133">Transmembrane helix</keyword>
<evidence type="ECO:0000313" key="3">
    <source>
        <dbReference type="Proteomes" id="UP000824120"/>
    </source>
</evidence>
<keyword evidence="1" id="KW-0812">Transmembrane</keyword>
<evidence type="ECO:0000256" key="1">
    <source>
        <dbReference type="SAM" id="Phobius"/>
    </source>
</evidence>